<dbReference type="InterPro" id="IPR012846">
    <property type="entry name" value="Acetolactate_synth_lsu"/>
</dbReference>
<dbReference type="RefSeq" id="WP_015505382.1">
    <property type="nucleotide sequence ID" value="NZ_CAYARL010000009.1"/>
</dbReference>
<dbReference type="InterPro" id="IPR039368">
    <property type="entry name" value="AHAS_TPP"/>
</dbReference>
<dbReference type="NCBIfam" id="TIGR00118">
    <property type="entry name" value="acolac_lg"/>
    <property type="match status" value="1"/>
</dbReference>
<dbReference type="GO" id="GO:0000287">
    <property type="term" value="F:magnesium ion binding"/>
    <property type="evidence" value="ECO:0007669"/>
    <property type="project" value="UniProtKB-UniRule"/>
</dbReference>
<dbReference type="FunFam" id="3.40.50.970:FF:000007">
    <property type="entry name" value="Acetolactate synthase"/>
    <property type="match status" value="1"/>
</dbReference>
<evidence type="ECO:0000256" key="4">
    <source>
        <dbReference type="ARBA" id="ARBA00013145"/>
    </source>
</evidence>
<evidence type="ECO:0000256" key="2">
    <source>
        <dbReference type="ARBA" id="ARBA00005025"/>
    </source>
</evidence>
<dbReference type="Pfam" id="PF02775">
    <property type="entry name" value="TPP_enzyme_C"/>
    <property type="match status" value="1"/>
</dbReference>
<dbReference type="GO" id="GO:0050660">
    <property type="term" value="F:flavin adenine dinucleotide binding"/>
    <property type="evidence" value="ECO:0007669"/>
    <property type="project" value="InterPro"/>
</dbReference>
<dbReference type="PANTHER" id="PTHR18968">
    <property type="entry name" value="THIAMINE PYROPHOSPHATE ENZYMES"/>
    <property type="match status" value="1"/>
</dbReference>
<keyword evidence="7 14" id="KW-0808">Transferase</keyword>
<evidence type="ECO:0000256" key="11">
    <source>
        <dbReference type="ARBA" id="ARBA00023052"/>
    </source>
</evidence>
<protein>
    <recommendedName>
        <fullName evidence="4 14">Acetolactate synthase</fullName>
        <ecNumber evidence="4 14">2.2.1.6</ecNumber>
    </recommendedName>
</protein>
<dbReference type="InterPro" id="IPR029061">
    <property type="entry name" value="THDP-binding"/>
</dbReference>
<keyword evidence="11 14" id="KW-0786">Thiamine pyrophosphate</keyword>
<dbReference type="InterPro" id="IPR045229">
    <property type="entry name" value="TPP_enz"/>
</dbReference>
<dbReference type="Gene3D" id="3.40.50.1220">
    <property type="entry name" value="TPP-binding domain"/>
    <property type="match status" value="1"/>
</dbReference>
<dbReference type="EC" id="2.2.1.6" evidence="4 14"/>
<gene>
    <name evidence="18" type="ORF">BKD89_07330</name>
</gene>
<accession>A0A3G3IJD8</accession>
<dbReference type="CDD" id="cd02015">
    <property type="entry name" value="TPP_AHAS"/>
    <property type="match status" value="1"/>
</dbReference>
<keyword evidence="10 14" id="KW-0460">Magnesium</keyword>
<organism evidence="18 19">
    <name type="scientific">Methanomethylophilus alvi</name>
    <dbReference type="NCBI Taxonomy" id="1291540"/>
    <lineage>
        <taxon>Archaea</taxon>
        <taxon>Methanobacteriati</taxon>
        <taxon>Thermoplasmatota</taxon>
        <taxon>Thermoplasmata</taxon>
        <taxon>Methanomassiliicoccales</taxon>
        <taxon>Methanomethylophilaceae</taxon>
        <taxon>Methanomethylophilus</taxon>
    </lineage>
</organism>
<evidence type="ECO:0000256" key="14">
    <source>
        <dbReference type="RuleBase" id="RU003591"/>
    </source>
</evidence>
<dbReference type="InterPro" id="IPR029035">
    <property type="entry name" value="DHS-like_NAD/FAD-binding_dom"/>
</dbReference>
<evidence type="ECO:0000313" key="19">
    <source>
        <dbReference type="Proteomes" id="UP000273278"/>
    </source>
</evidence>
<dbReference type="SUPFAM" id="SSF52518">
    <property type="entry name" value="Thiamin diphosphate-binding fold (THDP-binding)"/>
    <property type="match status" value="2"/>
</dbReference>
<dbReference type="Proteomes" id="UP000273278">
    <property type="component" value="Chromosome"/>
</dbReference>
<evidence type="ECO:0000256" key="3">
    <source>
        <dbReference type="ARBA" id="ARBA00007812"/>
    </source>
</evidence>
<comment type="catalytic activity">
    <reaction evidence="13 14">
        <text>2 pyruvate + H(+) = (2S)-2-acetolactate + CO2</text>
        <dbReference type="Rhea" id="RHEA:25249"/>
        <dbReference type="ChEBI" id="CHEBI:15361"/>
        <dbReference type="ChEBI" id="CHEBI:15378"/>
        <dbReference type="ChEBI" id="CHEBI:16526"/>
        <dbReference type="ChEBI" id="CHEBI:58476"/>
        <dbReference type="EC" id="2.2.1.6"/>
    </reaction>
</comment>
<dbReference type="AlphaFoldDB" id="A0A3G3IJD8"/>
<dbReference type="SUPFAM" id="SSF52467">
    <property type="entry name" value="DHS-like NAD/FAD-binding domain"/>
    <property type="match status" value="1"/>
</dbReference>
<dbReference type="GO" id="GO:0003984">
    <property type="term" value="F:acetolactate synthase activity"/>
    <property type="evidence" value="ECO:0007669"/>
    <property type="project" value="UniProtKB-EC"/>
</dbReference>
<dbReference type="Pfam" id="PF02776">
    <property type="entry name" value="TPP_enzyme_N"/>
    <property type="match status" value="1"/>
</dbReference>
<keyword evidence="6" id="KW-0285">Flavoprotein</keyword>
<comment type="cofactor">
    <cofactor evidence="14">
        <name>thiamine diphosphate</name>
        <dbReference type="ChEBI" id="CHEBI:58937"/>
    </cofactor>
    <text evidence="14">Binds 1 thiamine pyrophosphate per subunit.</text>
</comment>
<evidence type="ECO:0000256" key="7">
    <source>
        <dbReference type="ARBA" id="ARBA00022679"/>
    </source>
</evidence>
<dbReference type="Gene3D" id="3.40.50.970">
    <property type="match status" value="2"/>
</dbReference>
<keyword evidence="9" id="KW-0274">FAD</keyword>
<evidence type="ECO:0000256" key="8">
    <source>
        <dbReference type="ARBA" id="ARBA00022723"/>
    </source>
</evidence>
<dbReference type="PROSITE" id="PS00187">
    <property type="entry name" value="TPP_ENZYMES"/>
    <property type="match status" value="1"/>
</dbReference>
<dbReference type="EMBL" id="CP017686">
    <property type="protein sequence ID" value="AYQ55602.1"/>
    <property type="molecule type" value="Genomic_DNA"/>
</dbReference>
<feature type="domain" description="Thiamine pyrophosphate enzyme N-terminal TPP-binding" evidence="17">
    <location>
        <begin position="1"/>
        <end position="116"/>
    </location>
</feature>
<dbReference type="UniPathway" id="UPA00047">
    <property type="reaction ID" value="UER00055"/>
</dbReference>
<dbReference type="InterPro" id="IPR000399">
    <property type="entry name" value="TPP-bd_CS"/>
</dbReference>
<comment type="pathway">
    <text evidence="2 14">Amino-acid biosynthesis; L-valine biosynthesis; L-valine from pyruvate: step 1/4.</text>
</comment>
<keyword evidence="5 14" id="KW-0028">Amino-acid biosynthesis</keyword>
<comment type="cofactor">
    <cofactor evidence="14">
        <name>Mg(2+)</name>
        <dbReference type="ChEBI" id="CHEBI:18420"/>
    </cofactor>
    <text evidence="14">Binds 1 Mg(2+) ion per subunit.</text>
</comment>
<reference evidence="18 19" key="1">
    <citation type="submission" date="2016-10" db="EMBL/GenBank/DDBJ databases">
        <title>Complete genome of the TMA-utilizing, human hosted archaeon Methanomethylophilus alvus Gen. nov, sp. nov., strain Mx-05, derived from a pure culture.</title>
        <authorList>
            <person name="Brugere J.-F."/>
            <person name="Ben Hania W."/>
            <person name="Chaudhary P.P."/>
            <person name="Gaci N."/>
            <person name="Borrel G."/>
            <person name="Cao Van Tuat L."/>
            <person name="Fardeau M.-L."/>
            <person name="Harris H.M.B."/>
            <person name="O'Toole P.W."/>
            <person name="Ollivier B."/>
        </authorList>
    </citation>
    <scope>NUCLEOTIDE SEQUENCE [LARGE SCALE GENOMIC DNA]</scope>
    <source>
        <strain evidence="18 19">Mx-05</strain>
    </source>
</reference>
<dbReference type="GeneID" id="41322265"/>
<feature type="domain" description="Thiamine pyrophosphate enzyme central" evidence="15">
    <location>
        <begin position="187"/>
        <end position="317"/>
    </location>
</feature>
<keyword evidence="12 14" id="KW-0100">Branched-chain amino acid biosynthesis</keyword>
<dbReference type="UniPathway" id="UPA00049">
    <property type="reaction ID" value="UER00059"/>
</dbReference>
<comment type="similarity">
    <text evidence="3 14">Belongs to the TPP enzyme family.</text>
</comment>
<keyword evidence="8 14" id="KW-0479">Metal-binding</keyword>
<evidence type="ECO:0000256" key="6">
    <source>
        <dbReference type="ARBA" id="ARBA00022630"/>
    </source>
</evidence>
<evidence type="ECO:0000259" key="17">
    <source>
        <dbReference type="Pfam" id="PF02776"/>
    </source>
</evidence>
<dbReference type="GO" id="GO:0005948">
    <property type="term" value="C:acetolactate synthase complex"/>
    <property type="evidence" value="ECO:0007669"/>
    <property type="project" value="TreeGrafter"/>
</dbReference>
<dbReference type="PANTHER" id="PTHR18968:SF13">
    <property type="entry name" value="ACETOLACTATE SYNTHASE CATALYTIC SUBUNIT, MITOCHONDRIAL"/>
    <property type="match status" value="1"/>
</dbReference>
<evidence type="ECO:0000256" key="5">
    <source>
        <dbReference type="ARBA" id="ARBA00022605"/>
    </source>
</evidence>
<dbReference type="GO" id="GO:0030976">
    <property type="term" value="F:thiamine pyrophosphate binding"/>
    <property type="evidence" value="ECO:0007669"/>
    <property type="project" value="UniProtKB-UniRule"/>
</dbReference>
<dbReference type="InterPro" id="IPR012001">
    <property type="entry name" value="Thiamin_PyroP_enz_TPP-bd_dom"/>
</dbReference>
<dbReference type="GO" id="GO:0009097">
    <property type="term" value="P:isoleucine biosynthetic process"/>
    <property type="evidence" value="ECO:0007669"/>
    <property type="project" value="UniProtKB-UniPathway"/>
</dbReference>
<evidence type="ECO:0000256" key="1">
    <source>
        <dbReference type="ARBA" id="ARBA00004974"/>
    </source>
</evidence>
<comment type="pathway">
    <text evidence="1 14">Amino-acid biosynthesis; L-isoleucine biosynthesis; L-isoleucine from 2-oxobutanoate: step 1/4.</text>
</comment>
<sequence length="557" mass="60800">MKGSKALLKMLEDRGVKNVFGYPGATVIPIYDEFLESDVRHILVRHEQCAAHMADGFARATGTPGVCLATSGPGTTNLVTGIATAYADSIPMIALTGQVGTSFLGAEAFQEVDSYSLMMPVTKHNFRVLDPERLPHAIYEGWEICQSGRPGPVHIDMPVDQINSDIDSDLLTKKWGVKMPTEDISGIRDAADLIRNAERPIMLVGGGVIGAGASEEVRRLAEFTNMPVVTTLMSLGAIPSDHPLNMGPLGMHGRMGALDAFQSADLIVAIGTKFSDRTYNPHTMPAPGCRVVQIDVDATQFGKSKRPSVNIQCDAKKGTLLLLDALKGYKDIHSEWDQRYAKLRKVCQCDFDYDTDPILPQRVMKEINALLDGDVIVTTDVGQNQMWAMHCLDIRRPRQFITSGSFGTMGFGLPAAIGAKVAKPDSKVLSIVGDGGLQMVIQELATSVAEDIPVTIVLLDNGWLGMVRQWQKLFWDKRYSGTKLNADPDFVKIAESYGAWGIHVDKASEIGEALKRAMDSDTTCIVDIRTDPEEDITPMILSDPKVPIVKGRCHYKV</sequence>
<evidence type="ECO:0000259" key="15">
    <source>
        <dbReference type="Pfam" id="PF00205"/>
    </source>
</evidence>
<evidence type="ECO:0000256" key="12">
    <source>
        <dbReference type="ARBA" id="ARBA00023304"/>
    </source>
</evidence>
<dbReference type="GO" id="GO:0009099">
    <property type="term" value="P:L-valine biosynthetic process"/>
    <property type="evidence" value="ECO:0007669"/>
    <property type="project" value="UniProtKB-UniPathway"/>
</dbReference>
<feature type="domain" description="Thiamine pyrophosphate enzyme TPP-binding" evidence="16">
    <location>
        <begin position="380"/>
        <end position="528"/>
    </location>
</feature>
<dbReference type="InterPro" id="IPR012000">
    <property type="entry name" value="Thiamin_PyroP_enz_cen_dom"/>
</dbReference>
<dbReference type="OMA" id="YMGMIGM"/>
<dbReference type="FunFam" id="3.40.50.970:FF:000016">
    <property type="entry name" value="Acetolactate synthase"/>
    <property type="match status" value="1"/>
</dbReference>
<dbReference type="GO" id="GO:0044272">
    <property type="term" value="P:sulfur compound biosynthetic process"/>
    <property type="evidence" value="ECO:0007669"/>
    <property type="project" value="UniProtKB-ARBA"/>
</dbReference>
<evidence type="ECO:0000259" key="16">
    <source>
        <dbReference type="Pfam" id="PF02775"/>
    </source>
</evidence>
<name>A0A3G3IJD8_9ARCH</name>
<evidence type="ECO:0000256" key="9">
    <source>
        <dbReference type="ARBA" id="ARBA00022827"/>
    </source>
</evidence>
<evidence type="ECO:0000256" key="13">
    <source>
        <dbReference type="ARBA" id="ARBA00048670"/>
    </source>
</evidence>
<dbReference type="Pfam" id="PF00205">
    <property type="entry name" value="TPP_enzyme_M"/>
    <property type="match status" value="1"/>
</dbReference>
<dbReference type="CDD" id="cd07035">
    <property type="entry name" value="TPP_PYR_POX_like"/>
    <property type="match status" value="1"/>
</dbReference>
<proteinExistence type="inferred from homology"/>
<evidence type="ECO:0000256" key="10">
    <source>
        <dbReference type="ARBA" id="ARBA00022842"/>
    </source>
</evidence>
<evidence type="ECO:0000313" key="18">
    <source>
        <dbReference type="EMBL" id="AYQ55602.1"/>
    </source>
</evidence>
<dbReference type="InterPro" id="IPR011766">
    <property type="entry name" value="TPP_enzyme_TPP-bd"/>
</dbReference>